<dbReference type="Proteomes" id="UP000295361">
    <property type="component" value="Unassembled WGS sequence"/>
</dbReference>
<keyword evidence="1" id="KW-0547">Nucleotide-binding</keyword>
<organism evidence="4 5">
    <name type="scientific">Roseateles toxinivorans</name>
    <dbReference type="NCBI Taxonomy" id="270368"/>
    <lineage>
        <taxon>Bacteria</taxon>
        <taxon>Pseudomonadati</taxon>
        <taxon>Pseudomonadota</taxon>
        <taxon>Betaproteobacteria</taxon>
        <taxon>Burkholderiales</taxon>
        <taxon>Sphaerotilaceae</taxon>
        <taxon>Roseateles</taxon>
    </lineage>
</organism>
<dbReference type="InterPro" id="IPR027417">
    <property type="entry name" value="P-loop_NTPase"/>
</dbReference>
<evidence type="ECO:0000313" key="5">
    <source>
        <dbReference type="Proteomes" id="UP000295361"/>
    </source>
</evidence>
<feature type="domain" description="ABC transporter" evidence="3">
    <location>
        <begin position="9"/>
        <end position="210"/>
    </location>
</feature>
<dbReference type="GO" id="GO:0016887">
    <property type="term" value="F:ATP hydrolysis activity"/>
    <property type="evidence" value="ECO:0007669"/>
    <property type="project" value="InterPro"/>
</dbReference>
<evidence type="ECO:0000313" key="4">
    <source>
        <dbReference type="EMBL" id="TDP72405.1"/>
    </source>
</evidence>
<gene>
    <name evidence="4" type="ORF">DES47_102150</name>
</gene>
<dbReference type="RefSeq" id="WP_166651881.1">
    <property type="nucleotide sequence ID" value="NZ_SNXS01000002.1"/>
</dbReference>
<dbReference type="AlphaFoldDB" id="A0A4R6QQI7"/>
<name>A0A4R6QQI7_9BURK</name>
<proteinExistence type="predicted"/>
<evidence type="ECO:0000259" key="3">
    <source>
        <dbReference type="PROSITE" id="PS50893"/>
    </source>
</evidence>
<dbReference type="InParanoid" id="A0A4R6QQI7"/>
<dbReference type="PANTHER" id="PTHR43158:SF2">
    <property type="entry name" value="SKFA PEPTIDE EXPORT ATP-BINDING PROTEIN SKFE"/>
    <property type="match status" value="1"/>
</dbReference>
<dbReference type="PROSITE" id="PS50893">
    <property type="entry name" value="ABC_TRANSPORTER_2"/>
    <property type="match status" value="1"/>
</dbReference>
<dbReference type="EMBL" id="SNXS01000002">
    <property type="protein sequence ID" value="TDP72405.1"/>
    <property type="molecule type" value="Genomic_DNA"/>
</dbReference>
<accession>A0A4R6QQI7</accession>
<evidence type="ECO:0000256" key="1">
    <source>
        <dbReference type="ARBA" id="ARBA00022741"/>
    </source>
</evidence>
<dbReference type="PANTHER" id="PTHR43158">
    <property type="entry name" value="SKFA PEPTIDE EXPORT ATP-BINDING PROTEIN SKFE"/>
    <property type="match status" value="1"/>
</dbReference>
<dbReference type="Gene3D" id="3.40.50.300">
    <property type="entry name" value="P-loop containing nucleotide triphosphate hydrolases"/>
    <property type="match status" value="1"/>
</dbReference>
<dbReference type="InterPro" id="IPR003439">
    <property type="entry name" value="ABC_transporter-like_ATP-bd"/>
</dbReference>
<dbReference type="GO" id="GO:0005524">
    <property type="term" value="F:ATP binding"/>
    <property type="evidence" value="ECO:0007669"/>
    <property type="project" value="UniProtKB-KW"/>
</dbReference>
<dbReference type="Pfam" id="PF00005">
    <property type="entry name" value="ABC_tran"/>
    <property type="match status" value="1"/>
</dbReference>
<dbReference type="SUPFAM" id="SSF52540">
    <property type="entry name" value="P-loop containing nucleoside triphosphate hydrolases"/>
    <property type="match status" value="1"/>
</dbReference>
<comment type="caution">
    <text evidence="4">The sequence shown here is derived from an EMBL/GenBank/DDBJ whole genome shotgun (WGS) entry which is preliminary data.</text>
</comment>
<keyword evidence="5" id="KW-1185">Reference proteome</keyword>
<protein>
    <submittedName>
        <fullName evidence="4">ABC transporter family protein</fullName>
    </submittedName>
</protein>
<evidence type="ECO:0000256" key="2">
    <source>
        <dbReference type="ARBA" id="ARBA00022840"/>
    </source>
</evidence>
<keyword evidence="2" id="KW-0067">ATP-binding</keyword>
<sequence>MSNATFPLLQVSELSFAYPGRPIVEDWSQDLGPGITLLSAPDGAGSSTLLKLIGGALAPASGRLIAAGLDAAIDPQPYGRQVFAFDSELQAFQQQTALDYFDHVRSRHAQREPGQWERHIAGFKLESHLHKPMYMLSTGTRRKVGLTAALTVQVAVCLLDEPLAALDLPSIRHLAAALAEYAAAGGTAWLIASHEPLPDHLPVHATIEFTRIP</sequence>
<reference evidence="4 5" key="1">
    <citation type="submission" date="2019-03" db="EMBL/GenBank/DDBJ databases">
        <title>Genomic Encyclopedia of Type Strains, Phase IV (KMG-IV): sequencing the most valuable type-strain genomes for metagenomic binning, comparative biology and taxonomic classification.</title>
        <authorList>
            <person name="Goeker M."/>
        </authorList>
    </citation>
    <scope>NUCLEOTIDE SEQUENCE [LARGE SCALE GENOMIC DNA]</scope>
    <source>
        <strain evidence="4 5">DSM 16998</strain>
    </source>
</reference>